<keyword evidence="4 8" id="KW-0812">Transmembrane</keyword>
<dbReference type="InterPro" id="IPR050391">
    <property type="entry name" value="Mito_Metabolite_Transporter"/>
</dbReference>
<dbReference type="SUPFAM" id="SSF103506">
    <property type="entry name" value="Mitochondrial carrier"/>
    <property type="match status" value="1"/>
</dbReference>
<feature type="repeat" description="Solcar" evidence="8">
    <location>
        <begin position="211"/>
        <end position="317"/>
    </location>
</feature>
<evidence type="ECO:0000256" key="3">
    <source>
        <dbReference type="ARBA" id="ARBA00022448"/>
    </source>
</evidence>
<keyword evidence="7 8" id="KW-0472">Membrane</keyword>
<evidence type="ECO:0000256" key="7">
    <source>
        <dbReference type="ARBA" id="ARBA00023136"/>
    </source>
</evidence>
<accession>A0ABD2QG69</accession>
<evidence type="ECO:0000256" key="6">
    <source>
        <dbReference type="ARBA" id="ARBA00022989"/>
    </source>
</evidence>
<evidence type="ECO:0000256" key="2">
    <source>
        <dbReference type="ARBA" id="ARBA00006375"/>
    </source>
</evidence>
<dbReference type="EMBL" id="JBJKFK010000234">
    <property type="protein sequence ID" value="KAL3318514.1"/>
    <property type="molecule type" value="Genomic_DNA"/>
</dbReference>
<evidence type="ECO:0000313" key="10">
    <source>
        <dbReference type="EMBL" id="KAL3318514.1"/>
    </source>
</evidence>
<dbReference type="GO" id="GO:0016020">
    <property type="term" value="C:membrane"/>
    <property type="evidence" value="ECO:0007669"/>
    <property type="project" value="UniProtKB-SubCell"/>
</dbReference>
<comment type="caution">
    <text evidence="10">The sequence shown here is derived from an EMBL/GenBank/DDBJ whole genome shotgun (WGS) entry which is preliminary data.</text>
</comment>
<sequence>MIKTRQQIYGELQSPTRIPSSFKIFVDVIHNEGFMTMFSGLSPALFRHLFYTGIRMPLYEWIRHYSPESKSSVPFEFEVSPDAPVNIEDMGQTKKGAGIHVLNAALAGIVSGAIAQFVCNPTDVLKHIKLILSAIFILSKLYHNLLLGSGGPAPSTNVYMIFRKIIEQKGVIGLWRGALPNTQRAALVNMGEMTTYDTAKHFFIDKFGFTDGPLLQFCSSSLSGFVSSCLGTPTDLIKTRMMRQVPLNIDSASSKLSKAELAALRQQMEYSGMVDCAVKIVRTEGFFALYRGFFLIWARMAPWSLTFWISYEQMRLFCGLKGF</sequence>
<evidence type="ECO:0000313" key="11">
    <source>
        <dbReference type="Proteomes" id="UP001626550"/>
    </source>
</evidence>
<dbReference type="Proteomes" id="UP001626550">
    <property type="component" value="Unassembled WGS sequence"/>
</dbReference>
<gene>
    <name evidence="10" type="ORF">Ciccas_002818</name>
</gene>
<name>A0ABD2QG69_9PLAT</name>
<keyword evidence="11" id="KW-1185">Reference proteome</keyword>
<proteinExistence type="inferred from homology"/>
<comment type="similarity">
    <text evidence="2 9">Belongs to the mitochondrial carrier (TC 2.A.29) family.</text>
</comment>
<reference evidence="10 11" key="1">
    <citation type="submission" date="2024-11" db="EMBL/GenBank/DDBJ databases">
        <title>Adaptive evolution of stress response genes in parasites aligns with host niche diversity.</title>
        <authorList>
            <person name="Hahn C."/>
            <person name="Resl P."/>
        </authorList>
    </citation>
    <scope>NUCLEOTIDE SEQUENCE [LARGE SCALE GENOMIC DNA]</scope>
    <source>
        <strain evidence="10">EGGRZ-B1_66</strain>
        <tissue evidence="10">Body</tissue>
    </source>
</reference>
<evidence type="ECO:0000256" key="8">
    <source>
        <dbReference type="PROSITE-ProRule" id="PRU00282"/>
    </source>
</evidence>
<evidence type="ECO:0000256" key="9">
    <source>
        <dbReference type="RuleBase" id="RU000488"/>
    </source>
</evidence>
<dbReference type="InterPro" id="IPR018108">
    <property type="entry name" value="MCP_transmembrane"/>
</dbReference>
<feature type="repeat" description="Solcar" evidence="8">
    <location>
        <begin position="99"/>
        <end position="202"/>
    </location>
</feature>
<keyword evidence="3 9" id="KW-0813">Transport</keyword>
<protein>
    <submittedName>
        <fullName evidence="10">Uncharacterized protein</fullName>
    </submittedName>
</protein>
<dbReference type="PANTHER" id="PTHR45618">
    <property type="entry name" value="MITOCHONDRIAL DICARBOXYLATE CARRIER-RELATED"/>
    <property type="match status" value="1"/>
</dbReference>
<evidence type="ECO:0000256" key="1">
    <source>
        <dbReference type="ARBA" id="ARBA00004141"/>
    </source>
</evidence>
<evidence type="ECO:0000256" key="5">
    <source>
        <dbReference type="ARBA" id="ARBA00022737"/>
    </source>
</evidence>
<dbReference type="PROSITE" id="PS50920">
    <property type="entry name" value="SOLCAR"/>
    <property type="match status" value="3"/>
</dbReference>
<dbReference type="Gene3D" id="1.50.40.10">
    <property type="entry name" value="Mitochondrial carrier domain"/>
    <property type="match status" value="1"/>
</dbReference>
<dbReference type="InterPro" id="IPR023395">
    <property type="entry name" value="MCP_dom_sf"/>
</dbReference>
<keyword evidence="6" id="KW-1133">Transmembrane helix</keyword>
<evidence type="ECO:0000256" key="4">
    <source>
        <dbReference type="ARBA" id="ARBA00022692"/>
    </source>
</evidence>
<dbReference type="AlphaFoldDB" id="A0ABD2QG69"/>
<feature type="repeat" description="Solcar" evidence="8">
    <location>
        <begin position="1"/>
        <end position="65"/>
    </location>
</feature>
<keyword evidence="5" id="KW-0677">Repeat</keyword>
<comment type="subcellular location">
    <subcellularLocation>
        <location evidence="1">Membrane</location>
        <topology evidence="1">Multi-pass membrane protein</topology>
    </subcellularLocation>
</comment>
<dbReference type="Pfam" id="PF00153">
    <property type="entry name" value="Mito_carr"/>
    <property type="match status" value="3"/>
</dbReference>
<organism evidence="10 11">
    <name type="scientific">Cichlidogyrus casuarinus</name>
    <dbReference type="NCBI Taxonomy" id="1844966"/>
    <lineage>
        <taxon>Eukaryota</taxon>
        <taxon>Metazoa</taxon>
        <taxon>Spiralia</taxon>
        <taxon>Lophotrochozoa</taxon>
        <taxon>Platyhelminthes</taxon>
        <taxon>Monogenea</taxon>
        <taxon>Monopisthocotylea</taxon>
        <taxon>Dactylogyridea</taxon>
        <taxon>Ancyrocephalidae</taxon>
        <taxon>Cichlidogyrus</taxon>
    </lineage>
</organism>